<dbReference type="PROSITE" id="PS00396">
    <property type="entry name" value="TOPO_IA_1"/>
    <property type="match status" value="1"/>
</dbReference>
<keyword evidence="8 16" id="KW-0413">Isomerase</keyword>
<dbReference type="InterPro" id="IPR013824">
    <property type="entry name" value="Topo_IA_cen_sub1"/>
</dbReference>
<dbReference type="SMART" id="SM00493">
    <property type="entry name" value="TOPRIM"/>
    <property type="match status" value="1"/>
</dbReference>
<evidence type="ECO:0000256" key="13">
    <source>
        <dbReference type="SAM" id="MobiDB-lite"/>
    </source>
</evidence>
<dbReference type="CDD" id="cd03362">
    <property type="entry name" value="TOPRIM_TopoIA_TopoIII"/>
    <property type="match status" value="1"/>
</dbReference>
<dbReference type="PROSITE" id="PS52039">
    <property type="entry name" value="TOPO_IA_2"/>
    <property type="match status" value="1"/>
</dbReference>
<feature type="domain" description="Topo IA-type catalytic" evidence="15">
    <location>
        <begin position="162"/>
        <end position="625"/>
    </location>
</feature>
<evidence type="ECO:0000256" key="7">
    <source>
        <dbReference type="ARBA" id="ARBA00023125"/>
    </source>
</evidence>
<evidence type="ECO:0000256" key="12">
    <source>
        <dbReference type="ARBA" id="ARBA00032877"/>
    </source>
</evidence>
<protein>
    <recommendedName>
        <fullName evidence="3">DNA topoisomerase</fullName>
        <ecNumber evidence="3">5.6.2.1</ecNumber>
    </recommendedName>
    <alternativeName>
        <fullName evidence="12">Omega-protein</fullName>
    </alternativeName>
    <alternativeName>
        <fullName evidence="11">Relaxing enzyme</fullName>
    </alternativeName>
    <alternativeName>
        <fullName evidence="9">Swivelase</fullName>
    </alternativeName>
    <alternativeName>
        <fullName evidence="10">Untwisting enzyme</fullName>
    </alternativeName>
</protein>
<reference evidence="16 17" key="1">
    <citation type="submission" date="2022-06" db="EMBL/GenBank/DDBJ databases">
        <title>Ideonella sp. NS12-5 Genome sequencing and assembly.</title>
        <authorList>
            <person name="Jung Y."/>
        </authorList>
    </citation>
    <scope>NUCLEOTIDE SEQUENCE [LARGE SCALE GENOMIC DNA]</scope>
    <source>
        <strain evidence="16 17">NS12-5</strain>
    </source>
</reference>
<dbReference type="InterPro" id="IPR023405">
    <property type="entry name" value="Topo_IA_core_domain"/>
</dbReference>
<evidence type="ECO:0000256" key="1">
    <source>
        <dbReference type="ARBA" id="ARBA00000213"/>
    </source>
</evidence>
<dbReference type="InterPro" id="IPR005738">
    <property type="entry name" value="TopoIII"/>
</dbReference>
<dbReference type="EC" id="5.6.2.1" evidence="3"/>
<dbReference type="Gene3D" id="3.40.50.140">
    <property type="match status" value="1"/>
</dbReference>
<dbReference type="EMBL" id="JAMXMC010000009">
    <property type="protein sequence ID" value="MCO5978244.1"/>
    <property type="molecule type" value="Genomic_DNA"/>
</dbReference>
<dbReference type="PANTHER" id="PTHR11390:SF21">
    <property type="entry name" value="DNA TOPOISOMERASE 3-ALPHA"/>
    <property type="match status" value="1"/>
</dbReference>
<evidence type="ECO:0000256" key="8">
    <source>
        <dbReference type="ARBA" id="ARBA00023235"/>
    </source>
</evidence>
<keyword evidence="17" id="KW-1185">Reference proteome</keyword>
<dbReference type="Gene3D" id="1.10.290.10">
    <property type="entry name" value="Topoisomerase I, domain 4"/>
    <property type="match status" value="1"/>
</dbReference>
<evidence type="ECO:0000256" key="9">
    <source>
        <dbReference type="ARBA" id="ARBA00030003"/>
    </source>
</evidence>
<dbReference type="PROSITE" id="PS50880">
    <property type="entry name" value="TOPRIM"/>
    <property type="match status" value="1"/>
</dbReference>
<name>A0ABT1BQP7_9BURK</name>
<dbReference type="RefSeq" id="WP_252770850.1">
    <property type="nucleotide sequence ID" value="NZ_JAMXMC010000009.1"/>
</dbReference>
<dbReference type="PANTHER" id="PTHR11390">
    <property type="entry name" value="PROKARYOTIC DNA TOPOISOMERASE"/>
    <property type="match status" value="1"/>
</dbReference>
<dbReference type="NCBIfam" id="NF011313">
    <property type="entry name" value="PRK14724.1"/>
    <property type="match status" value="1"/>
</dbReference>
<keyword evidence="7" id="KW-0238">DNA-binding</keyword>
<keyword evidence="4" id="KW-0479">Metal-binding</keyword>
<evidence type="ECO:0000259" key="14">
    <source>
        <dbReference type="PROSITE" id="PS50880"/>
    </source>
</evidence>
<evidence type="ECO:0000256" key="11">
    <source>
        <dbReference type="ARBA" id="ARBA00032235"/>
    </source>
</evidence>
<dbReference type="InterPro" id="IPR013826">
    <property type="entry name" value="Topo_IA_cen_sub3"/>
</dbReference>
<dbReference type="InterPro" id="IPR003602">
    <property type="entry name" value="Topo_IA_DNA-bd_dom"/>
</dbReference>
<gene>
    <name evidence="16" type="ORF">M0L44_16215</name>
</gene>
<dbReference type="InterPro" id="IPR000380">
    <property type="entry name" value="Topo_IA"/>
</dbReference>
<proteinExistence type="inferred from homology"/>
<dbReference type="SUPFAM" id="SSF56712">
    <property type="entry name" value="Prokaryotic type I DNA topoisomerase"/>
    <property type="match status" value="1"/>
</dbReference>
<organism evidence="16 17">
    <name type="scientific">Ideonella oryzae</name>
    <dbReference type="NCBI Taxonomy" id="2937441"/>
    <lineage>
        <taxon>Bacteria</taxon>
        <taxon>Pseudomonadati</taxon>
        <taxon>Pseudomonadota</taxon>
        <taxon>Betaproteobacteria</taxon>
        <taxon>Burkholderiales</taxon>
        <taxon>Sphaerotilaceae</taxon>
        <taxon>Ideonella</taxon>
    </lineage>
</organism>
<dbReference type="Pfam" id="PF01131">
    <property type="entry name" value="Topoisom_bac"/>
    <property type="match status" value="1"/>
</dbReference>
<dbReference type="GO" id="GO:0003917">
    <property type="term" value="F:DNA topoisomerase type I (single strand cut, ATP-independent) activity"/>
    <property type="evidence" value="ECO:0007669"/>
    <property type="project" value="UniProtKB-EC"/>
</dbReference>
<dbReference type="Proteomes" id="UP001204851">
    <property type="component" value="Unassembled WGS sequence"/>
</dbReference>
<dbReference type="InterPro" id="IPR013497">
    <property type="entry name" value="Topo_IA_cen"/>
</dbReference>
<dbReference type="InterPro" id="IPR025589">
    <property type="entry name" value="Toprim_C_rpt"/>
</dbReference>
<dbReference type="SMART" id="SM00437">
    <property type="entry name" value="TOP1Ac"/>
    <property type="match status" value="1"/>
</dbReference>
<dbReference type="PRINTS" id="PR00417">
    <property type="entry name" value="PRTPISMRASEI"/>
</dbReference>
<sequence length="864" mass="95854">MSKSLIIAEKPSVAQDIVRALTPVAGKFEKLADHFENDRYVVTSAVGHLVEIKAPDDYDVKRGKWSFANLPVVPPHFDLAPIDKAKARLGAVVKLVKRKDVTELINACDAGREGELIFRLIVQYAGGAKGPIDKPVRRLWLQSMTPQAIRDGFEKLRSNEQMLGLADAARSRSEADWLVGINGTRAMTAFNSRDGGFFLTTVGRVQTPTLSIVVEREEKIRKHVPRDYWEIKAEFGAQAGLYEGKWFDPAFKKDPGDADKRADRFWVEAQGKAIVEAVRGRSGTVTEEAKPSSQACPGLYDLTTLQREANSRFGFSAKTTLSLAQALYEKHKVLTYPRTDSRHLPEDYLSVVQQTFGMLAEEDLPGPLQHLAAHARKGLKQGYIKPSKRVFDNTKISDHFAIIPTLQAPKSLTEAEAKLYDLVVKRFIGIFYPSAEYMVTTRITKVPVAGGVTHQFQTNGKVLVNPGWLAVYGKEAQDEDANLVPVQPGEGVVTEEVTLAALRTKPPARYTEATLLSAMEGAGKLIDDDELREAMAEKGLGTPATRAAIIEGLITEKYMLREGRELLPTAKAFQLMTLLRGLGVEDLTKPELTGNWEYQLAEMEQGKLSRERFMQDIAAMAERIVKKAKEYDRDTIPGDYATLQTPCPNCGGVVKENYRRFTCTGASGDAEGCGFSMTKIPAGRSFELPEVEQFLRDKHIGPLEGFRSKAGWPFTAELRLVHDDEQKNWKLEFDFGEDTQQGEEGEPVDFSGQESLGVCPKCQGHVYEHGANYLCEHAVGAHVTCDFKSGKVILTQPVDRAQFTKLLATGKTDLLENFVSNKTRRKFKAFLAYDKKEGKVGFEFEPRAPKAPAKKAARKTTTAE</sequence>
<comment type="caution">
    <text evidence="16">The sequence shown here is derived from an EMBL/GenBank/DDBJ whole genome shotgun (WGS) entry which is preliminary data.</text>
</comment>
<dbReference type="NCBIfam" id="NF006032">
    <property type="entry name" value="PRK08173.1"/>
    <property type="match status" value="1"/>
</dbReference>
<dbReference type="NCBIfam" id="TIGR01056">
    <property type="entry name" value="topB"/>
    <property type="match status" value="1"/>
</dbReference>
<dbReference type="Pfam" id="PF13342">
    <property type="entry name" value="Toprim_Crpt"/>
    <property type="match status" value="2"/>
</dbReference>
<evidence type="ECO:0000256" key="3">
    <source>
        <dbReference type="ARBA" id="ARBA00012891"/>
    </source>
</evidence>
<evidence type="ECO:0000259" key="15">
    <source>
        <dbReference type="PROSITE" id="PS52039"/>
    </source>
</evidence>
<dbReference type="InterPro" id="IPR034144">
    <property type="entry name" value="TOPRIM_TopoIII"/>
</dbReference>
<evidence type="ECO:0000256" key="4">
    <source>
        <dbReference type="ARBA" id="ARBA00022723"/>
    </source>
</evidence>
<dbReference type="Gene3D" id="1.10.460.10">
    <property type="entry name" value="Topoisomerase I, domain 2"/>
    <property type="match status" value="1"/>
</dbReference>
<evidence type="ECO:0000313" key="17">
    <source>
        <dbReference type="Proteomes" id="UP001204851"/>
    </source>
</evidence>
<dbReference type="InterPro" id="IPR003601">
    <property type="entry name" value="Topo_IA_2"/>
</dbReference>
<dbReference type="CDD" id="cd00186">
    <property type="entry name" value="TOP1Ac"/>
    <property type="match status" value="1"/>
</dbReference>
<dbReference type="NCBIfam" id="NF005829">
    <property type="entry name" value="PRK07726.1"/>
    <property type="match status" value="1"/>
</dbReference>
<feature type="region of interest" description="Disordered" evidence="13">
    <location>
        <begin position="844"/>
        <end position="864"/>
    </location>
</feature>
<feature type="domain" description="Toprim" evidence="14">
    <location>
        <begin position="3"/>
        <end position="143"/>
    </location>
</feature>
<evidence type="ECO:0000313" key="16">
    <source>
        <dbReference type="EMBL" id="MCO5978244.1"/>
    </source>
</evidence>
<dbReference type="InterPro" id="IPR006171">
    <property type="entry name" value="TOPRIM_dom"/>
</dbReference>
<dbReference type="InterPro" id="IPR013825">
    <property type="entry name" value="Topo_IA_cen_sub2"/>
</dbReference>
<keyword evidence="6" id="KW-0799">Topoisomerase</keyword>
<accession>A0ABT1BQP7</accession>
<dbReference type="Pfam" id="PF01751">
    <property type="entry name" value="Toprim"/>
    <property type="match status" value="1"/>
</dbReference>
<keyword evidence="5" id="KW-0460">Magnesium</keyword>
<comment type="catalytic activity">
    <reaction evidence="1">
        <text>ATP-independent breakage of single-stranded DNA, followed by passage and rejoining.</text>
        <dbReference type="EC" id="5.6.2.1"/>
    </reaction>
</comment>
<dbReference type="InterPro" id="IPR023406">
    <property type="entry name" value="Topo_IA_AS"/>
</dbReference>
<evidence type="ECO:0000256" key="10">
    <source>
        <dbReference type="ARBA" id="ARBA00031985"/>
    </source>
</evidence>
<dbReference type="Gene3D" id="2.70.20.10">
    <property type="entry name" value="Topoisomerase I, domain 3"/>
    <property type="match status" value="1"/>
</dbReference>
<dbReference type="SMART" id="SM00436">
    <property type="entry name" value="TOP1Bc"/>
    <property type="match status" value="1"/>
</dbReference>
<evidence type="ECO:0000256" key="2">
    <source>
        <dbReference type="ARBA" id="ARBA00009446"/>
    </source>
</evidence>
<evidence type="ECO:0000256" key="5">
    <source>
        <dbReference type="ARBA" id="ARBA00022842"/>
    </source>
</evidence>
<comment type="similarity">
    <text evidence="2">Belongs to the type IA topoisomerase family.</text>
</comment>
<evidence type="ECO:0000256" key="6">
    <source>
        <dbReference type="ARBA" id="ARBA00023029"/>
    </source>
</evidence>